<feature type="transmembrane region" description="Helical" evidence="6">
    <location>
        <begin position="1128"/>
        <end position="1152"/>
    </location>
</feature>
<reference evidence="8 9" key="3">
    <citation type="journal article" date="2016" name="Sci. Rep.">
        <title>Genome-wide diversity and gene expression profiling of Babesia microti isolates identify polymorphic genes that mediate host-pathogen interactions.</title>
        <authorList>
            <person name="Silva J.C."/>
            <person name="Cornillot E."/>
            <person name="McCracken C."/>
            <person name="Usmani-Brown S."/>
            <person name="Dwivedi A."/>
            <person name="Ifeonu O.O."/>
            <person name="Crabtree J."/>
            <person name="Gotia H.T."/>
            <person name="Virji A.Z."/>
            <person name="Reynes C."/>
            <person name="Colinge J."/>
            <person name="Kumar V."/>
            <person name="Lawres L."/>
            <person name="Pazzi J.E."/>
            <person name="Pablo J.V."/>
            <person name="Hung C."/>
            <person name="Brancato J."/>
            <person name="Kumari P."/>
            <person name="Orvis J."/>
            <person name="Tretina K."/>
            <person name="Chibucos M."/>
            <person name="Ott S."/>
            <person name="Sadzewicz L."/>
            <person name="Sengamalay N."/>
            <person name="Shetty A.C."/>
            <person name="Su Q."/>
            <person name="Tallon L."/>
            <person name="Fraser C.M."/>
            <person name="Frutos R."/>
            <person name="Molina D.M."/>
            <person name="Krause P.J."/>
            <person name="Ben Mamoun C."/>
        </authorList>
    </citation>
    <scope>NUCLEOTIDE SEQUENCE [LARGE SCALE GENOMIC DNA]</scope>
    <source>
        <strain evidence="8 9">RI</strain>
    </source>
</reference>
<dbReference type="Proteomes" id="UP000002899">
    <property type="component" value="Chromosome III"/>
</dbReference>
<dbReference type="InterPro" id="IPR035892">
    <property type="entry name" value="C2_domain_sf"/>
</dbReference>
<dbReference type="RefSeq" id="XP_012649111.1">
    <property type="nucleotide sequence ID" value="XM_012793657.1"/>
</dbReference>
<proteinExistence type="predicted"/>
<evidence type="ECO:0000256" key="2">
    <source>
        <dbReference type="ARBA" id="ARBA00022692"/>
    </source>
</evidence>
<dbReference type="OrthoDB" id="270970at2759"/>
<dbReference type="GO" id="GO:0007009">
    <property type="term" value="P:plasma membrane organization"/>
    <property type="evidence" value="ECO:0007669"/>
    <property type="project" value="TreeGrafter"/>
</dbReference>
<evidence type="ECO:0000256" key="1">
    <source>
        <dbReference type="ARBA" id="ARBA00004167"/>
    </source>
</evidence>
<dbReference type="SUPFAM" id="SSF49562">
    <property type="entry name" value="C2 domain (Calcium/lipid-binding domain, CaLB)"/>
    <property type="match status" value="3"/>
</dbReference>
<organism evidence="8 9">
    <name type="scientific">Babesia microti (strain RI)</name>
    <dbReference type="NCBI Taxonomy" id="1133968"/>
    <lineage>
        <taxon>Eukaryota</taxon>
        <taxon>Sar</taxon>
        <taxon>Alveolata</taxon>
        <taxon>Apicomplexa</taxon>
        <taxon>Aconoidasida</taxon>
        <taxon>Piroplasmida</taxon>
        <taxon>Babesiidae</taxon>
        <taxon>Babesia</taxon>
    </lineage>
</organism>
<dbReference type="PROSITE" id="PS50004">
    <property type="entry name" value="C2"/>
    <property type="match status" value="1"/>
</dbReference>
<sequence>MLGITLFEVMFSDGVANVWNAVCKVRCSGYEFWTDVCENVTTIAYWNQSFVANISVTEVANITIIIDIEKCNTFQRNTPVGICAIDVTRGTNSEIQKLPVFSAAGGKIIGYFSLKICVKPESNISHLIDSGNPYITTYGKNTDDYTTSQIYHLRIDILRLEGLPVQLINPYVTCEFRSIRLRTNLIQAENENGISDKDTIRSYIFNQTFSFYTLNHSSASDSVTLKLFASENSLLSLSKEIAMGILSYNLLKVQPIAPFWFNLYTQVDGEKFFNGRLLVSGKCVRVTQFGEAKIVAAPFYNLPSATQFNIFVDLYRIITSISSNDLVCEVKCGSSLRKVSINAGKSYLNERVILPISLPEDSNDLNNFKSDYYLEFRLFSNKQLMAHKFTKLKKLFNWQSFSIKSQNNGNFDYLSILMGVEISLTGSSPPMRMRLVKRPFTYRLQIVAAKVNPPTYLNALYFNLAIAGMVKTTSQVTTTTSRPLILQATTVNAEVDVRELGSGNPRLYLCPINIQLVKYIGSTKTQYYGTLELAGDKFSGRVALSGGWDILVNFDLIPSGIVLPLWQPVFKQLSFIISVHRIIIYSSNKYDIGGGDYVFQIYGQKFEFKTPSSKIFRFRCNYPINAHGHSTSTNTNVCIGEKIHVTINNVSNIFGEDQKRNLTFIIAPNGIEKVCPLNAEKDAVNNDKNYDINKNNLPTSIAQGFEDLPIGSDAILHKLRGVHVKQSDSNVIIPKSFLLIAGINGDEIEIAKSPIKVETITPLPYDTASLFECSGGSASVKVGKVKFFTTILHKGSVVSGGKVISDNNLDDFIASSRKLSILSLILNRALCIPFTMVDVAIEFSLGDLKEVVKVGGNIDCGMNLQLDLFWQQQLVVDNTPYLTISVLCGKERVSGIVDLEDLWYLPINIKSETIKMDKGGYLDVEYELVPKETGPTLTPPISMKSKYELRLVVWSVTNVPAGAIDGFVCVKLYTPEYEGKFSTSQFTDLHYNCGGDIAIFNWRFVYPCISYPVPSCILQISFFDYKKLGGHLLLGEYNWDLETIFNKVAASGHGIQEDSTVSLGKCKVQLSMYLLNQAEANAKPVGLGRDEPNLNPKLLTPSHGRAWKDVILSAESSLGISLGLDMSIFYLFIRIGSVAITFIALIIIALVYPAIFA</sequence>
<keyword evidence="3" id="KW-0677">Repeat</keyword>
<dbReference type="AlphaFoldDB" id="A0A0K3ARL9"/>
<dbReference type="EMBL" id="LN871598">
    <property type="protein sequence ID" value="CTQ41100.1"/>
    <property type="molecule type" value="Genomic_DNA"/>
</dbReference>
<name>A0A0K3ARL9_BABMR</name>
<dbReference type="GeneID" id="24425142"/>
<keyword evidence="5 6" id="KW-0472">Membrane</keyword>
<dbReference type="InterPro" id="IPR037721">
    <property type="entry name" value="Ferlin"/>
</dbReference>
<keyword evidence="2 6" id="KW-0812">Transmembrane</keyword>
<dbReference type="InterPro" id="IPR000008">
    <property type="entry name" value="C2_dom"/>
</dbReference>
<evidence type="ECO:0000256" key="3">
    <source>
        <dbReference type="ARBA" id="ARBA00022737"/>
    </source>
</evidence>
<reference evidence="8 9" key="1">
    <citation type="journal article" date="2012" name="Nucleic Acids Res.">
        <title>Sequencing of the smallest Apicomplexan genome from the human pathogen Babesia microti.</title>
        <authorList>
            <person name="Cornillot E."/>
            <person name="Hadj-Kaddour K."/>
            <person name="Dassouli A."/>
            <person name="Noel B."/>
            <person name="Ranwez V."/>
            <person name="Vacherie B."/>
            <person name="Augagneur Y."/>
            <person name="Bres V."/>
            <person name="Duclos A."/>
            <person name="Randazzo S."/>
            <person name="Carcy B."/>
            <person name="Debierre-Grockiego F."/>
            <person name="Delbecq S."/>
            <person name="Moubri-Menage K."/>
            <person name="Shams-Eldin H."/>
            <person name="Usmani-Brown S."/>
            <person name="Bringaud F."/>
            <person name="Wincker P."/>
            <person name="Vivares C.P."/>
            <person name="Schwarz R.T."/>
            <person name="Schetters T.P."/>
            <person name="Krause P.J."/>
            <person name="Gorenflot A."/>
            <person name="Berry V."/>
            <person name="Barbe V."/>
            <person name="Ben Mamoun C."/>
        </authorList>
    </citation>
    <scope>NUCLEOTIDE SEQUENCE [LARGE SCALE GENOMIC DNA]</scope>
    <source>
        <strain evidence="8 9">RI</strain>
    </source>
</reference>
<dbReference type="PANTHER" id="PTHR12546:SF33">
    <property type="entry name" value="SPERM VESICLE FUSION PROTEIN FER-1"/>
    <property type="match status" value="1"/>
</dbReference>
<protein>
    <submittedName>
        <fullName evidence="8">Ferlin, putative</fullName>
    </submittedName>
</protein>
<evidence type="ECO:0000313" key="9">
    <source>
        <dbReference type="Proteomes" id="UP000002899"/>
    </source>
</evidence>
<evidence type="ECO:0000313" key="8">
    <source>
        <dbReference type="EMBL" id="CTQ41100.1"/>
    </source>
</evidence>
<accession>A0A0K3ARL9</accession>
<comment type="subcellular location">
    <subcellularLocation>
        <location evidence="1">Membrane</location>
        <topology evidence="1">Single-pass membrane protein</topology>
    </subcellularLocation>
</comment>
<feature type="domain" description="C2" evidence="7">
    <location>
        <begin position="929"/>
        <end position="1054"/>
    </location>
</feature>
<reference evidence="8 9" key="2">
    <citation type="journal article" date="2013" name="PLoS ONE">
        <title>Whole genome mapping and re-organization of the nuclear and mitochondrial genomes of Babesia microti isolates.</title>
        <authorList>
            <person name="Cornillot E."/>
            <person name="Dassouli A."/>
            <person name="Garg A."/>
            <person name="Pachikara N."/>
            <person name="Randazzo S."/>
            <person name="Depoix D."/>
            <person name="Carcy B."/>
            <person name="Delbecq S."/>
            <person name="Frutos R."/>
            <person name="Silva J.C."/>
            <person name="Sutton R."/>
            <person name="Krause P.J."/>
            <person name="Mamoun C.B."/>
        </authorList>
    </citation>
    <scope>NUCLEOTIDE SEQUENCE [LARGE SCALE GENOMIC DNA]</scope>
    <source>
        <strain evidence="8 9">RI</strain>
    </source>
</reference>
<dbReference type="Pfam" id="PF00168">
    <property type="entry name" value="C2"/>
    <property type="match status" value="2"/>
</dbReference>
<keyword evidence="4 6" id="KW-1133">Transmembrane helix</keyword>
<dbReference type="GO" id="GO:0016020">
    <property type="term" value="C:membrane"/>
    <property type="evidence" value="ECO:0007669"/>
    <property type="project" value="UniProtKB-SubCell"/>
</dbReference>
<dbReference type="Gene3D" id="2.60.40.150">
    <property type="entry name" value="C2 domain"/>
    <property type="match status" value="1"/>
</dbReference>
<evidence type="ECO:0000256" key="4">
    <source>
        <dbReference type="ARBA" id="ARBA00022989"/>
    </source>
</evidence>
<dbReference type="VEuPathDB" id="PiroplasmaDB:BMR1_03g02505"/>
<evidence type="ECO:0000256" key="5">
    <source>
        <dbReference type="ARBA" id="ARBA00023136"/>
    </source>
</evidence>
<dbReference type="KEGG" id="bmic:BMR1_03g02505"/>
<evidence type="ECO:0000256" key="6">
    <source>
        <dbReference type="SAM" id="Phobius"/>
    </source>
</evidence>
<evidence type="ECO:0000259" key="7">
    <source>
        <dbReference type="PROSITE" id="PS50004"/>
    </source>
</evidence>
<keyword evidence="9" id="KW-1185">Reference proteome</keyword>
<dbReference type="PANTHER" id="PTHR12546">
    <property type="entry name" value="FER-1-LIKE"/>
    <property type="match status" value="1"/>
</dbReference>